<reference evidence="1" key="1">
    <citation type="submission" date="2014-09" db="EMBL/GenBank/DDBJ databases">
        <authorList>
            <person name="Magalhaes I.L.F."/>
            <person name="Oliveira U."/>
            <person name="Santos F.R."/>
            <person name="Vidigal T.H.D.A."/>
            <person name="Brescovit A.D."/>
            <person name="Santos A.J."/>
        </authorList>
    </citation>
    <scope>NUCLEOTIDE SEQUENCE</scope>
    <source>
        <tissue evidence="1">Shoot tissue taken approximately 20 cm above the soil surface</tissue>
    </source>
</reference>
<proteinExistence type="predicted"/>
<dbReference type="AlphaFoldDB" id="A0A0A9GX81"/>
<accession>A0A0A9GX81</accession>
<protein>
    <submittedName>
        <fullName evidence="1">Uncharacterized protein</fullName>
    </submittedName>
</protein>
<organism evidence="1">
    <name type="scientific">Arundo donax</name>
    <name type="common">Giant reed</name>
    <name type="synonym">Donax arundinaceus</name>
    <dbReference type="NCBI Taxonomy" id="35708"/>
    <lineage>
        <taxon>Eukaryota</taxon>
        <taxon>Viridiplantae</taxon>
        <taxon>Streptophyta</taxon>
        <taxon>Embryophyta</taxon>
        <taxon>Tracheophyta</taxon>
        <taxon>Spermatophyta</taxon>
        <taxon>Magnoliopsida</taxon>
        <taxon>Liliopsida</taxon>
        <taxon>Poales</taxon>
        <taxon>Poaceae</taxon>
        <taxon>PACMAD clade</taxon>
        <taxon>Arundinoideae</taxon>
        <taxon>Arundineae</taxon>
        <taxon>Arundo</taxon>
    </lineage>
</organism>
<name>A0A0A9GX81_ARUDO</name>
<reference evidence="1" key="2">
    <citation type="journal article" date="2015" name="Data Brief">
        <title>Shoot transcriptome of the giant reed, Arundo donax.</title>
        <authorList>
            <person name="Barrero R.A."/>
            <person name="Guerrero F.D."/>
            <person name="Moolhuijzen P."/>
            <person name="Goolsby J.A."/>
            <person name="Tidwell J."/>
            <person name="Bellgard S.E."/>
            <person name="Bellgard M.I."/>
        </authorList>
    </citation>
    <scope>NUCLEOTIDE SEQUENCE</scope>
    <source>
        <tissue evidence="1">Shoot tissue taken approximately 20 cm above the soil surface</tissue>
    </source>
</reference>
<evidence type="ECO:0000313" key="1">
    <source>
        <dbReference type="EMBL" id="JAE28149.1"/>
    </source>
</evidence>
<sequence length="26" mass="2940">MFQNGLKQDMSRCAFPIAIASNVNQR</sequence>
<dbReference type="EMBL" id="GBRH01169747">
    <property type="protein sequence ID" value="JAE28149.1"/>
    <property type="molecule type" value="Transcribed_RNA"/>
</dbReference>